<organism evidence="2 3">
    <name type="scientific">Sulfuritalea hydrogenivorans sk43H</name>
    <dbReference type="NCBI Taxonomy" id="1223802"/>
    <lineage>
        <taxon>Bacteria</taxon>
        <taxon>Pseudomonadati</taxon>
        <taxon>Pseudomonadota</taxon>
        <taxon>Betaproteobacteria</taxon>
        <taxon>Nitrosomonadales</taxon>
        <taxon>Sterolibacteriaceae</taxon>
        <taxon>Sulfuritalea</taxon>
    </lineage>
</organism>
<dbReference type="InterPro" id="IPR013974">
    <property type="entry name" value="SAF"/>
</dbReference>
<dbReference type="STRING" id="1223802.SUTH_02397"/>
<accession>W0SFZ0</accession>
<dbReference type="SMART" id="SM00858">
    <property type="entry name" value="SAF"/>
    <property type="match status" value="1"/>
</dbReference>
<dbReference type="NCBIfam" id="TIGR03177">
    <property type="entry name" value="pilus_cpaB"/>
    <property type="match status" value="1"/>
</dbReference>
<name>W0SFZ0_9PROT</name>
<evidence type="ECO:0000313" key="3">
    <source>
        <dbReference type="Proteomes" id="UP000031637"/>
    </source>
</evidence>
<dbReference type="HOGENOM" id="CLU_063464_0_0_4"/>
<evidence type="ECO:0000313" key="2">
    <source>
        <dbReference type="EMBL" id="BAO30184.1"/>
    </source>
</evidence>
<dbReference type="Pfam" id="PF16976">
    <property type="entry name" value="RcpC"/>
    <property type="match status" value="1"/>
</dbReference>
<dbReference type="InterPro" id="IPR031571">
    <property type="entry name" value="RcpC_dom"/>
</dbReference>
<dbReference type="Proteomes" id="UP000031637">
    <property type="component" value="Chromosome"/>
</dbReference>
<gene>
    <name evidence="2" type="ORF">SUTH_02397</name>
</gene>
<keyword evidence="3" id="KW-1185">Reference proteome</keyword>
<dbReference type="CDD" id="cd11614">
    <property type="entry name" value="SAF_CpaB_FlgA_like"/>
    <property type="match status" value="1"/>
</dbReference>
<feature type="domain" description="SAF" evidence="1">
    <location>
        <begin position="57"/>
        <end position="121"/>
    </location>
</feature>
<dbReference type="RefSeq" id="WP_041099513.1">
    <property type="nucleotide sequence ID" value="NZ_AP012547.1"/>
</dbReference>
<dbReference type="EMBL" id="AP012547">
    <property type="protein sequence ID" value="BAO30184.1"/>
    <property type="molecule type" value="Genomic_DNA"/>
</dbReference>
<dbReference type="KEGG" id="shd:SUTH_02397"/>
<dbReference type="OrthoDB" id="2037472at2"/>
<proteinExistence type="predicted"/>
<dbReference type="AlphaFoldDB" id="W0SFZ0"/>
<protein>
    <submittedName>
        <fullName evidence="2">Flp pilus assembly protein CpaB</fullName>
    </submittedName>
</protein>
<dbReference type="InterPro" id="IPR017592">
    <property type="entry name" value="Pilus_assmbl_Flp-typ_CpaB"/>
</dbReference>
<sequence>MGLKLPSLRINRTWMMLLAAIGLALLATFLTTRYLASREASIAAEVAARSQKGGPRVTVAVPVRDMQIGMVLAENSVAAREVAADLIYPNTILADDFDKYKGQALIRAVLKGRPLLKTDLKPEVADFAGTLSDGIRAITVDIDELNAVAHMVQPGNRVDLMLAMQREEGGQTVVPFMDRMKVLATGQRVVQESDEKTPGARKSSTYSTLTLEVTPSQAARLTLAQNIGKLRYVLRNEKDEGSVDFAVNAQNIFDEISQRARNAKKSATLDGVVEYIIGGQRSGPSLKAVDVPVPGAAAYAPGTGAPPLVPAIEPLKPAAAAAAAGAAAAAAAASAATAAATPAAAKAPTTGSDASGLTPAMKAELKTLIEK</sequence>
<reference evidence="2 3" key="1">
    <citation type="journal article" date="2014" name="Syst. Appl. Microbiol.">
        <title>Complete genomes of freshwater sulfur oxidizers Sulfuricella denitrificans skB26 and Sulfuritalea hydrogenivorans sk43H: genetic insights into the sulfur oxidation pathway of betaproteobacteria.</title>
        <authorList>
            <person name="Watanabe T."/>
            <person name="Kojima H."/>
            <person name="Fukui M."/>
        </authorList>
    </citation>
    <scope>NUCLEOTIDE SEQUENCE [LARGE SCALE GENOMIC DNA]</scope>
    <source>
        <strain evidence="2">DSM22779</strain>
    </source>
</reference>
<evidence type="ECO:0000259" key="1">
    <source>
        <dbReference type="SMART" id="SM00858"/>
    </source>
</evidence>